<protein>
    <submittedName>
        <fullName evidence="2">Uncharacterized protein</fullName>
    </submittedName>
</protein>
<reference evidence="3" key="1">
    <citation type="journal article" date="2019" name="Int. J. Syst. Evol. Microbiol.">
        <title>The Global Catalogue of Microorganisms (GCM) 10K type strain sequencing project: providing services to taxonomists for standard genome sequencing and annotation.</title>
        <authorList>
            <consortium name="The Broad Institute Genomics Platform"/>
            <consortium name="The Broad Institute Genome Sequencing Center for Infectious Disease"/>
            <person name="Wu L."/>
            <person name="Ma J."/>
        </authorList>
    </citation>
    <scope>NUCLEOTIDE SEQUENCE [LARGE SCALE GENOMIC DNA]</scope>
    <source>
        <strain evidence="3">KCTC 3913</strain>
    </source>
</reference>
<evidence type="ECO:0000256" key="1">
    <source>
        <dbReference type="SAM" id="Phobius"/>
    </source>
</evidence>
<keyword evidence="1" id="KW-0472">Membrane</keyword>
<feature type="transmembrane region" description="Helical" evidence="1">
    <location>
        <begin position="34"/>
        <end position="51"/>
    </location>
</feature>
<evidence type="ECO:0000313" key="2">
    <source>
        <dbReference type="EMBL" id="MFD2682627.1"/>
    </source>
</evidence>
<accession>A0ABW5RYN5</accession>
<proteinExistence type="predicted"/>
<feature type="transmembrane region" description="Helical" evidence="1">
    <location>
        <begin position="120"/>
        <end position="138"/>
    </location>
</feature>
<dbReference type="RefSeq" id="WP_377937272.1">
    <property type="nucleotide sequence ID" value="NZ_JBHUMF010000031.1"/>
</dbReference>
<dbReference type="EMBL" id="JBHUMF010000031">
    <property type="protein sequence ID" value="MFD2682627.1"/>
    <property type="molecule type" value="Genomic_DNA"/>
</dbReference>
<organism evidence="2 3">
    <name type="scientific">Bacillus seohaeanensis</name>
    <dbReference type="NCBI Taxonomy" id="284580"/>
    <lineage>
        <taxon>Bacteria</taxon>
        <taxon>Bacillati</taxon>
        <taxon>Bacillota</taxon>
        <taxon>Bacilli</taxon>
        <taxon>Bacillales</taxon>
        <taxon>Bacillaceae</taxon>
        <taxon>Bacillus</taxon>
    </lineage>
</organism>
<comment type="caution">
    <text evidence="2">The sequence shown here is derived from an EMBL/GenBank/DDBJ whole genome shotgun (WGS) entry which is preliminary data.</text>
</comment>
<sequence>MKNKFSILLIVSYLLAFSVNLMPSLKYPDVKVNISHLLATLLFIFLLLMYSKKGSKTLKVFSIVGVVSGVLIFVVKTFENAMLENAILDAIASIQYPLFLIFTTPIFGGNILFNLSYGSYSLLMSLFYGAVLCLTLYFKKNVTRTV</sequence>
<keyword evidence="1" id="KW-0812">Transmembrane</keyword>
<name>A0ABW5RYN5_9BACI</name>
<keyword evidence="3" id="KW-1185">Reference proteome</keyword>
<dbReference type="Proteomes" id="UP001597506">
    <property type="component" value="Unassembled WGS sequence"/>
</dbReference>
<feature type="transmembrane region" description="Helical" evidence="1">
    <location>
        <begin position="58"/>
        <end position="78"/>
    </location>
</feature>
<gene>
    <name evidence="2" type="ORF">ACFSUL_17955</name>
</gene>
<keyword evidence="1" id="KW-1133">Transmembrane helix</keyword>
<feature type="transmembrane region" description="Helical" evidence="1">
    <location>
        <begin position="90"/>
        <end position="113"/>
    </location>
</feature>
<evidence type="ECO:0000313" key="3">
    <source>
        <dbReference type="Proteomes" id="UP001597506"/>
    </source>
</evidence>